<feature type="transmembrane region" description="Helical" evidence="1">
    <location>
        <begin position="84"/>
        <end position="103"/>
    </location>
</feature>
<dbReference type="WBParaSite" id="Pan_g3611.t1">
    <property type="protein sequence ID" value="Pan_g3611.t1"/>
    <property type="gene ID" value="Pan_g3611"/>
</dbReference>
<dbReference type="Proteomes" id="UP000492821">
    <property type="component" value="Unassembled WGS sequence"/>
</dbReference>
<proteinExistence type="predicted"/>
<accession>A0A7E4VV09</accession>
<evidence type="ECO:0000256" key="1">
    <source>
        <dbReference type="SAM" id="Phobius"/>
    </source>
</evidence>
<name>A0A7E4VV09_PANRE</name>
<evidence type="ECO:0000313" key="2">
    <source>
        <dbReference type="Proteomes" id="UP000492821"/>
    </source>
</evidence>
<keyword evidence="1" id="KW-0812">Transmembrane</keyword>
<reference evidence="2" key="1">
    <citation type="journal article" date="2013" name="Genetics">
        <title>The draft genome and transcriptome of Panagrellus redivivus are shaped by the harsh demands of a free-living lifestyle.</title>
        <authorList>
            <person name="Srinivasan J."/>
            <person name="Dillman A.R."/>
            <person name="Macchietto M.G."/>
            <person name="Heikkinen L."/>
            <person name="Lakso M."/>
            <person name="Fracchia K.M."/>
            <person name="Antoshechkin I."/>
            <person name="Mortazavi A."/>
            <person name="Wong G."/>
            <person name="Sternberg P.W."/>
        </authorList>
    </citation>
    <scope>NUCLEOTIDE SEQUENCE [LARGE SCALE GENOMIC DNA]</scope>
    <source>
        <strain evidence="2">MT8872</strain>
    </source>
</reference>
<evidence type="ECO:0000313" key="3">
    <source>
        <dbReference type="WBParaSite" id="Pan_g3611.t1"/>
    </source>
</evidence>
<feature type="transmembrane region" description="Helical" evidence="1">
    <location>
        <begin position="56"/>
        <end position="72"/>
    </location>
</feature>
<feature type="transmembrane region" description="Helical" evidence="1">
    <location>
        <begin position="32"/>
        <end position="50"/>
    </location>
</feature>
<protein>
    <submittedName>
        <fullName evidence="3">Serpentine receptor class gamma</fullName>
    </submittedName>
</protein>
<organism evidence="2 3">
    <name type="scientific">Panagrellus redivivus</name>
    <name type="common">Microworm</name>
    <dbReference type="NCBI Taxonomy" id="6233"/>
    <lineage>
        <taxon>Eukaryota</taxon>
        <taxon>Metazoa</taxon>
        <taxon>Ecdysozoa</taxon>
        <taxon>Nematoda</taxon>
        <taxon>Chromadorea</taxon>
        <taxon>Rhabditida</taxon>
        <taxon>Tylenchina</taxon>
        <taxon>Panagrolaimomorpha</taxon>
        <taxon>Panagrolaimoidea</taxon>
        <taxon>Panagrolaimidae</taxon>
        <taxon>Panagrellus</taxon>
    </lineage>
</organism>
<feature type="transmembrane region" description="Helical" evidence="1">
    <location>
        <begin position="204"/>
        <end position="225"/>
    </location>
</feature>
<sequence length="303" mass="35419">MEKEEKVQATYVMLSPYFFQDNKKVEFIAKHGQLWFVILLSICMTLFYLDRKDNCWVLYLPQVVFYSFFYVFQRSSNNKKCQLMLVVISNIFIPYTFYLTCFLKSTAKFVHYVQVLKVFIRASISLYPLILHVNFRKHYIKDLSSSKKVSSLNTVDFCLSLLFVVCFFIQIPLTEFFKVSFPLNAYPSFNNQALFTNSFNGVIASFWACLMIFEITVIVGLYIFVTNSNRSKRMTSLYEVEFDSNGRAYWIASHLMFSVFTVLKYRCSDWCCALGTSIGWNRPSVKPEELQELPLKPIAGLNV</sequence>
<reference evidence="3" key="2">
    <citation type="submission" date="2020-10" db="UniProtKB">
        <authorList>
            <consortium name="WormBaseParasite"/>
        </authorList>
    </citation>
    <scope>IDENTIFICATION</scope>
</reference>
<keyword evidence="2" id="KW-1185">Reference proteome</keyword>
<dbReference type="AlphaFoldDB" id="A0A7E4VV09"/>
<feature type="transmembrane region" description="Helical" evidence="1">
    <location>
        <begin position="109"/>
        <end position="131"/>
    </location>
</feature>
<keyword evidence="1" id="KW-0472">Membrane</keyword>
<feature type="transmembrane region" description="Helical" evidence="1">
    <location>
        <begin position="152"/>
        <end position="173"/>
    </location>
</feature>
<keyword evidence="1" id="KW-1133">Transmembrane helix</keyword>